<dbReference type="PROSITE" id="PS50011">
    <property type="entry name" value="PROTEIN_KINASE_DOM"/>
    <property type="match status" value="1"/>
</dbReference>
<protein>
    <recommendedName>
        <fullName evidence="6">Protein kinase domain-containing protein</fullName>
    </recommendedName>
</protein>
<evidence type="ECO:0000256" key="5">
    <source>
        <dbReference type="SAM" id="MobiDB-lite"/>
    </source>
</evidence>
<dbReference type="EMBL" id="JAEPQZ010000009">
    <property type="protein sequence ID" value="KAG2176914.1"/>
    <property type="molecule type" value="Genomic_DNA"/>
</dbReference>
<evidence type="ECO:0000313" key="7">
    <source>
        <dbReference type="EMBL" id="KAG2176914.1"/>
    </source>
</evidence>
<gene>
    <name evidence="7" type="ORF">INT43_007568</name>
</gene>
<dbReference type="Gene3D" id="3.30.200.20">
    <property type="entry name" value="Phosphorylase Kinase, domain 1"/>
    <property type="match status" value="1"/>
</dbReference>
<organism evidence="7 8">
    <name type="scientific">Mortierella isabellina</name>
    <name type="common">Filamentous fungus</name>
    <name type="synonym">Umbelopsis isabellina</name>
    <dbReference type="NCBI Taxonomy" id="91625"/>
    <lineage>
        <taxon>Eukaryota</taxon>
        <taxon>Fungi</taxon>
        <taxon>Fungi incertae sedis</taxon>
        <taxon>Mucoromycota</taxon>
        <taxon>Mucoromycotina</taxon>
        <taxon>Umbelopsidomycetes</taxon>
        <taxon>Umbelopsidales</taxon>
        <taxon>Umbelopsidaceae</taxon>
        <taxon>Umbelopsis</taxon>
    </lineage>
</organism>
<dbReference type="GO" id="GO:0043539">
    <property type="term" value="F:protein serine/threonine kinase activator activity"/>
    <property type="evidence" value="ECO:0007669"/>
    <property type="project" value="InterPro"/>
</dbReference>
<reference evidence="7" key="1">
    <citation type="submission" date="2020-12" db="EMBL/GenBank/DDBJ databases">
        <title>Metabolic potential, ecology and presence of endohyphal bacteria is reflected in genomic diversity of Mucoromycotina.</title>
        <authorList>
            <person name="Muszewska A."/>
            <person name="Okrasinska A."/>
            <person name="Steczkiewicz K."/>
            <person name="Drgas O."/>
            <person name="Orlowska M."/>
            <person name="Perlinska-Lenart U."/>
            <person name="Aleksandrzak-Piekarczyk T."/>
            <person name="Szatraj K."/>
            <person name="Zielenkiewicz U."/>
            <person name="Pilsyk S."/>
            <person name="Malc E."/>
            <person name="Mieczkowski P."/>
            <person name="Kruszewska J.S."/>
            <person name="Biernat P."/>
            <person name="Pawlowska J."/>
        </authorList>
    </citation>
    <scope>NUCLEOTIDE SEQUENCE</scope>
    <source>
        <strain evidence="7">WA0000067209</strain>
    </source>
</reference>
<dbReference type="InterPro" id="IPR008271">
    <property type="entry name" value="Ser/Thr_kinase_AS"/>
</dbReference>
<evidence type="ECO:0000259" key="6">
    <source>
        <dbReference type="PROSITE" id="PS50011"/>
    </source>
</evidence>
<name>A0A8H7PNZ7_MORIS</name>
<dbReference type="SMART" id="SM00220">
    <property type="entry name" value="S_TKc"/>
    <property type="match status" value="1"/>
</dbReference>
<dbReference type="InterPro" id="IPR017441">
    <property type="entry name" value="Protein_kinase_ATP_BS"/>
</dbReference>
<dbReference type="Proteomes" id="UP000654370">
    <property type="component" value="Unassembled WGS sequence"/>
</dbReference>
<dbReference type="SUPFAM" id="SSF56112">
    <property type="entry name" value="Protein kinase-like (PK-like)"/>
    <property type="match status" value="1"/>
</dbReference>
<comment type="similarity">
    <text evidence="1">Belongs to the protein kinase superfamily. STE Ser/Thr protein kinase family. STE20 subfamily.</text>
</comment>
<sequence>MDSRHGRSASVSLAKSSKGFLVDTNKKAAITTKVTELVLHSKTNEDDTIMTIPTSPIAALPPLQRSISGRLFKSSLKRHGSVNDASAFLGESSFNTFGVSSVQRPGPRRRNASVSDMFNHFASSIGAKSASEPDLALPTRRYSAEMLDYEVDILIGYGATATVHLARYLPTNEQVAIKMVDMDMFAPRQIDELRSCHDILQAHSNGLEESVIRSILKQVLDGLYYLHCNNLIHRDVKAANLLVDRTTGNVKLADFGVSAVLTLPEAQPPSILLNGRSPGTRRRATRHSFVGTPCWMSPEILESKGYDCKVDMWSLGITALELAHGRPPNSYSDPANIFKSIVLSAPPSLDEDKCEHTYSDDFKDFIKSCLVKDPNERISSASALNHPFFRKAFAPPIIVQYLRDTCYERRRRRYNNTTTSAPPSGDETFGAWDFPPVIDTSIPKICINEPESDVPELFDSPSESPITPADDPPPYALYGQSHSVNTKVRSERFASPYHSFVYDRKP</sequence>
<dbReference type="OrthoDB" id="248923at2759"/>
<evidence type="ECO:0000256" key="4">
    <source>
        <dbReference type="PROSITE-ProRule" id="PRU10141"/>
    </source>
</evidence>
<dbReference type="Pfam" id="PF00069">
    <property type="entry name" value="Pkinase"/>
    <property type="match status" value="1"/>
</dbReference>
<evidence type="ECO:0000313" key="8">
    <source>
        <dbReference type="Proteomes" id="UP000654370"/>
    </source>
</evidence>
<proteinExistence type="inferred from homology"/>
<dbReference type="PANTHER" id="PTHR48014:SF21">
    <property type="entry name" value="SERINE_THREONINE-PROTEIN KINASE FRAY2"/>
    <property type="match status" value="1"/>
</dbReference>
<accession>A0A8H7PNZ7</accession>
<dbReference type="AlphaFoldDB" id="A0A8H7PNZ7"/>
<evidence type="ECO:0000256" key="3">
    <source>
        <dbReference type="ARBA" id="ARBA00022840"/>
    </source>
</evidence>
<dbReference type="PANTHER" id="PTHR48014">
    <property type="entry name" value="SERINE/THREONINE-PROTEIN KINASE FRAY2"/>
    <property type="match status" value="1"/>
</dbReference>
<evidence type="ECO:0000256" key="1">
    <source>
        <dbReference type="ARBA" id="ARBA00008874"/>
    </source>
</evidence>
<dbReference type="GO" id="GO:0005524">
    <property type="term" value="F:ATP binding"/>
    <property type="evidence" value="ECO:0007669"/>
    <property type="project" value="UniProtKB-UniRule"/>
</dbReference>
<keyword evidence="3 4" id="KW-0067">ATP-binding</keyword>
<dbReference type="InterPro" id="IPR047173">
    <property type="entry name" value="STRAD_A/B-like"/>
</dbReference>
<dbReference type="InterPro" id="IPR011009">
    <property type="entry name" value="Kinase-like_dom_sf"/>
</dbReference>
<keyword evidence="2 4" id="KW-0547">Nucleotide-binding</keyword>
<dbReference type="PROSITE" id="PS00108">
    <property type="entry name" value="PROTEIN_KINASE_ST"/>
    <property type="match status" value="1"/>
</dbReference>
<dbReference type="Gene3D" id="1.10.510.10">
    <property type="entry name" value="Transferase(Phosphotransferase) domain 1"/>
    <property type="match status" value="1"/>
</dbReference>
<dbReference type="GO" id="GO:0004672">
    <property type="term" value="F:protein kinase activity"/>
    <property type="evidence" value="ECO:0007669"/>
    <property type="project" value="InterPro"/>
</dbReference>
<comment type="caution">
    <text evidence="7">The sequence shown here is derived from an EMBL/GenBank/DDBJ whole genome shotgun (WGS) entry which is preliminary data.</text>
</comment>
<dbReference type="InterPro" id="IPR000719">
    <property type="entry name" value="Prot_kinase_dom"/>
</dbReference>
<feature type="domain" description="Protein kinase" evidence="6">
    <location>
        <begin position="83"/>
        <end position="389"/>
    </location>
</feature>
<feature type="region of interest" description="Disordered" evidence="5">
    <location>
        <begin position="453"/>
        <end position="481"/>
    </location>
</feature>
<feature type="binding site" evidence="4">
    <location>
        <position position="178"/>
    </location>
    <ligand>
        <name>ATP</name>
        <dbReference type="ChEBI" id="CHEBI:30616"/>
    </ligand>
</feature>
<dbReference type="PROSITE" id="PS00107">
    <property type="entry name" value="PROTEIN_KINASE_ATP"/>
    <property type="match status" value="1"/>
</dbReference>
<evidence type="ECO:0000256" key="2">
    <source>
        <dbReference type="ARBA" id="ARBA00022741"/>
    </source>
</evidence>
<keyword evidence="8" id="KW-1185">Reference proteome</keyword>